<dbReference type="AlphaFoldDB" id="A0ABD2YZD1"/>
<name>A0ABD2YZD1_9GENT</name>
<sequence>MDTSKFQKFSSLLCRGSKKKDIIEERGLKKVPDPNQEVLNSDSIIDKIEINEQRKDIKDQKATKVSRMKILTRSQACIDEKNSFKVLEEDIIQESHFDSSSAVKTKENTAQLDNWHPRGKLIQVYSARLMHDLANHKFAKVSSSIDNSVRKWPQNGRLSSVDRRFIEETNFDPGRADRDSVRWLGHQSCMFSVASAVNIFNEHGQQVNWYKLDWFKKHSEICFYHVVIM</sequence>
<keyword evidence="2" id="KW-1185">Reference proteome</keyword>
<reference evidence="1 2" key="1">
    <citation type="submission" date="2024-11" db="EMBL/GenBank/DDBJ databases">
        <title>A near-complete genome assembly of Cinchona calisaya.</title>
        <authorList>
            <person name="Lian D.C."/>
            <person name="Zhao X.W."/>
            <person name="Wei L."/>
        </authorList>
    </citation>
    <scope>NUCLEOTIDE SEQUENCE [LARGE SCALE GENOMIC DNA]</scope>
    <source>
        <tissue evidence="1">Nenye</tissue>
    </source>
</reference>
<dbReference type="Proteomes" id="UP001630127">
    <property type="component" value="Unassembled WGS sequence"/>
</dbReference>
<evidence type="ECO:0000313" key="2">
    <source>
        <dbReference type="Proteomes" id="UP001630127"/>
    </source>
</evidence>
<dbReference type="EMBL" id="JBJUIK010000012">
    <property type="protein sequence ID" value="KAL3510888.1"/>
    <property type="molecule type" value="Genomic_DNA"/>
</dbReference>
<accession>A0ABD2YZD1</accession>
<protein>
    <submittedName>
        <fullName evidence="1">Uncharacterized protein</fullName>
    </submittedName>
</protein>
<evidence type="ECO:0000313" key="1">
    <source>
        <dbReference type="EMBL" id="KAL3510888.1"/>
    </source>
</evidence>
<gene>
    <name evidence="1" type="ORF">ACH5RR_030289</name>
</gene>
<organism evidence="1 2">
    <name type="scientific">Cinchona calisaya</name>
    <dbReference type="NCBI Taxonomy" id="153742"/>
    <lineage>
        <taxon>Eukaryota</taxon>
        <taxon>Viridiplantae</taxon>
        <taxon>Streptophyta</taxon>
        <taxon>Embryophyta</taxon>
        <taxon>Tracheophyta</taxon>
        <taxon>Spermatophyta</taxon>
        <taxon>Magnoliopsida</taxon>
        <taxon>eudicotyledons</taxon>
        <taxon>Gunneridae</taxon>
        <taxon>Pentapetalae</taxon>
        <taxon>asterids</taxon>
        <taxon>lamiids</taxon>
        <taxon>Gentianales</taxon>
        <taxon>Rubiaceae</taxon>
        <taxon>Cinchonoideae</taxon>
        <taxon>Cinchoneae</taxon>
        <taxon>Cinchona</taxon>
    </lineage>
</organism>
<proteinExistence type="predicted"/>
<comment type="caution">
    <text evidence="1">The sequence shown here is derived from an EMBL/GenBank/DDBJ whole genome shotgun (WGS) entry which is preliminary data.</text>
</comment>